<comment type="catalytic activity">
    <reaction evidence="1">
        <text>Hydrolysis of terminal, non-reducing beta-D-glucosyl residues with release of beta-D-glucose.</text>
        <dbReference type="EC" id="3.2.1.21"/>
    </reaction>
</comment>
<organism evidence="9 10">
    <name type="scientific">Polaribacter glomeratus</name>
    <dbReference type="NCBI Taxonomy" id="102"/>
    <lineage>
        <taxon>Bacteria</taxon>
        <taxon>Pseudomonadati</taxon>
        <taxon>Bacteroidota</taxon>
        <taxon>Flavobacteriia</taxon>
        <taxon>Flavobacteriales</taxon>
        <taxon>Flavobacteriaceae</taxon>
    </lineage>
</organism>
<dbReference type="EMBL" id="MSCM01000001">
    <property type="protein sequence ID" value="PQJ82947.1"/>
    <property type="molecule type" value="Genomic_DNA"/>
</dbReference>
<dbReference type="Proteomes" id="UP000239068">
    <property type="component" value="Unassembled WGS sequence"/>
</dbReference>
<keyword evidence="5 9" id="KW-0378">Hydrolase</keyword>
<dbReference type="SUPFAM" id="SSF51445">
    <property type="entry name" value="(Trans)glycosidases"/>
    <property type="match status" value="1"/>
</dbReference>
<proteinExistence type="inferred from homology"/>
<keyword evidence="6" id="KW-0326">Glycosidase</keyword>
<feature type="domain" description="Glycoside hydrolase family 3 C-terminal" evidence="8">
    <location>
        <begin position="383"/>
        <end position="594"/>
    </location>
</feature>
<evidence type="ECO:0000259" key="8">
    <source>
        <dbReference type="Pfam" id="PF01915"/>
    </source>
</evidence>
<accession>A0A2S7WZC9</accession>
<dbReference type="EC" id="3.2.1.21" evidence="3"/>
<feature type="domain" description="Glycoside hydrolase family 3 N-terminal" evidence="7">
    <location>
        <begin position="38"/>
        <end position="345"/>
    </location>
</feature>
<keyword evidence="4" id="KW-0732">Signal</keyword>
<dbReference type="Pfam" id="PF01915">
    <property type="entry name" value="Glyco_hydro_3_C"/>
    <property type="match status" value="1"/>
</dbReference>
<evidence type="ECO:0000256" key="4">
    <source>
        <dbReference type="ARBA" id="ARBA00022729"/>
    </source>
</evidence>
<dbReference type="SUPFAM" id="SSF52279">
    <property type="entry name" value="Beta-D-glucan exohydrolase, C-terminal domain"/>
    <property type="match status" value="1"/>
</dbReference>
<dbReference type="AlphaFoldDB" id="A0A2S7WZC9"/>
<dbReference type="PRINTS" id="PR00133">
    <property type="entry name" value="GLHYDRLASE3"/>
</dbReference>
<protein>
    <recommendedName>
        <fullName evidence="3">beta-glucosidase</fullName>
        <ecNumber evidence="3">3.2.1.21</ecNumber>
    </recommendedName>
</protein>
<evidence type="ECO:0000256" key="3">
    <source>
        <dbReference type="ARBA" id="ARBA00012744"/>
    </source>
</evidence>
<evidence type="ECO:0000256" key="5">
    <source>
        <dbReference type="ARBA" id="ARBA00022801"/>
    </source>
</evidence>
<evidence type="ECO:0000256" key="2">
    <source>
        <dbReference type="ARBA" id="ARBA00005336"/>
    </source>
</evidence>
<evidence type="ECO:0000256" key="1">
    <source>
        <dbReference type="ARBA" id="ARBA00000448"/>
    </source>
</evidence>
<evidence type="ECO:0000259" key="7">
    <source>
        <dbReference type="Pfam" id="PF00933"/>
    </source>
</evidence>
<dbReference type="Gene3D" id="3.20.20.300">
    <property type="entry name" value="Glycoside hydrolase, family 3, N-terminal domain"/>
    <property type="match status" value="1"/>
</dbReference>
<dbReference type="PANTHER" id="PTHR30620">
    <property type="entry name" value="PERIPLASMIC BETA-GLUCOSIDASE-RELATED"/>
    <property type="match status" value="1"/>
</dbReference>
<dbReference type="PANTHER" id="PTHR30620:SF16">
    <property type="entry name" value="LYSOSOMAL BETA GLUCOSIDASE"/>
    <property type="match status" value="1"/>
</dbReference>
<keyword evidence="10" id="KW-1185">Reference proteome</keyword>
<reference evidence="9 10" key="1">
    <citation type="submission" date="2016-12" db="EMBL/GenBank/DDBJ databases">
        <title>Trade-off between light-utilization and light-protection in marine flavobacteria.</title>
        <authorList>
            <person name="Kumagai Y."/>
            <person name="Yoshizawa S."/>
            <person name="Kogure K."/>
            <person name="Iwasaki W."/>
        </authorList>
    </citation>
    <scope>NUCLEOTIDE SEQUENCE [LARGE SCALE GENOMIC DNA]</scope>
    <source>
        <strain evidence="9 10">ATCC 43844</strain>
    </source>
</reference>
<dbReference type="InterPro" id="IPR051915">
    <property type="entry name" value="Cellulose_Degrad_GH3"/>
</dbReference>
<dbReference type="InterPro" id="IPR036962">
    <property type="entry name" value="Glyco_hydro_3_N_sf"/>
</dbReference>
<dbReference type="InterPro" id="IPR002772">
    <property type="entry name" value="Glyco_hydro_3_C"/>
</dbReference>
<evidence type="ECO:0000313" key="10">
    <source>
        <dbReference type="Proteomes" id="UP000239068"/>
    </source>
</evidence>
<dbReference type="Gene3D" id="3.40.50.1700">
    <property type="entry name" value="Glycoside hydrolase family 3 C-terminal domain"/>
    <property type="match status" value="1"/>
</dbReference>
<evidence type="ECO:0000256" key="6">
    <source>
        <dbReference type="ARBA" id="ARBA00023295"/>
    </source>
</evidence>
<dbReference type="InterPro" id="IPR036881">
    <property type="entry name" value="Glyco_hydro_3_C_sf"/>
</dbReference>
<sequence>MYIICCLSLIGIIANGKMKKSKEAQIEQKVDSLLKLMTLEEKIGQMSQIRHFEEAADEHITSKFIGSVIHTQGPNPGKTALDWQKRFVELQKKALSTRLGIPLLFAVDAVHGQNTFEGATIFPHNIGLGATGNEKLVEEIAKITAIESQATGFNWVFSPCIAIPFNEKWGRVYEAFSESTELTEKLTKAAVKGLQGNLADATTVMATAKHFIGDGATDFGVEGGETSLSSVEIKERLLAPYKVAVKENVGAVMASFNTISGISMHAHKALITDTLKVGMNFDGIVVSDWKAYSRFGENDIVNAGIDVIMAVDGDLELFQNGLKEGVKNNSVSMFRIDDAVRRILRQKFKLGLFENPFPDTTLVAKIGSKEHRKVAKQAVRESLVLLKNKNAILPLSKETKKIVVVGEHANSSGLQSGGWTVNWQGTQKNYKGATTILNGIKKLAKGTVVYDKDATQNHFDADVAIIVVGENPYAEFFGDIGHESNTLQLTLTEAHQKYLKTYQEKGIKTIVVLVSGRPLVVTKQIQNSDAFIAAWLVGSEGKGVAEVLFGEYNFSGKLPHSWPKSVEDFKGKYGPNFWDDSIKPLYPIGYGLKY</sequence>
<name>A0A2S7WZC9_9FLAO</name>
<evidence type="ECO:0000313" key="9">
    <source>
        <dbReference type="EMBL" id="PQJ82947.1"/>
    </source>
</evidence>
<dbReference type="GO" id="GO:0008422">
    <property type="term" value="F:beta-glucosidase activity"/>
    <property type="evidence" value="ECO:0007669"/>
    <property type="project" value="UniProtKB-EC"/>
</dbReference>
<comment type="similarity">
    <text evidence="2">Belongs to the glycosyl hydrolase 3 family.</text>
</comment>
<gene>
    <name evidence="9" type="ORF">BTO16_02685</name>
</gene>
<comment type="caution">
    <text evidence="9">The sequence shown here is derived from an EMBL/GenBank/DDBJ whole genome shotgun (WGS) entry which is preliminary data.</text>
</comment>
<dbReference type="GO" id="GO:0009251">
    <property type="term" value="P:glucan catabolic process"/>
    <property type="evidence" value="ECO:0007669"/>
    <property type="project" value="TreeGrafter"/>
</dbReference>
<dbReference type="InterPro" id="IPR001764">
    <property type="entry name" value="Glyco_hydro_3_N"/>
</dbReference>
<dbReference type="InterPro" id="IPR017853">
    <property type="entry name" value="GH"/>
</dbReference>
<dbReference type="Pfam" id="PF00933">
    <property type="entry name" value="Glyco_hydro_3"/>
    <property type="match status" value="1"/>
</dbReference>